<dbReference type="InterPro" id="IPR003724">
    <property type="entry name" value="CblAdoTrfase_CobA"/>
</dbReference>
<evidence type="ECO:0000313" key="11">
    <source>
        <dbReference type="Proteomes" id="UP001144372"/>
    </source>
</evidence>
<keyword evidence="11" id="KW-1185">Reference proteome</keyword>
<dbReference type="Proteomes" id="UP001144372">
    <property type="component" value="Unassembled WGS sequence"/>
</dbReference>
<comment type="catalytic activity">
    <reaction evidence="8">
        <text>2 cob(II)yrinate a,c diamide + reduced [electron-transfer flavoprotein] + 2 ATP = 2 adenosylcob(III)yrinate a,c-diamide + 2 triphosphate + oxidized [electron-transfer flavoprotein] + 3 H(+)</text>
        <dbReference type="Rhea" id="RHEA:11528"/>
        <dbReference type="Rhea" id="RHEA-COMP:10685"/>
        <dbReference type="Rhea" id="RHEA-COMP:10686"/>
        <dbReference type="ChEBI" id="CHEBI:15378"/>
        <dbReference type="ChEBI" id="CHEBI:18036"/>
        <dbReference type="ChEBI" id="CHEBI:30616"/>
        <dbReference type="ChEBI" id="CHEBI:57692"/>
        <dbReference type="ChEBI" id="CHEBI:58307"/>
        <dbReference type="ChEBI" id="CHEBI:58503"/>
        <dbReference type="ChEBI" id="CHEBI:58537"/>
        <dbReference type="EC" id="2.5.1.17"/>
    </reaction>
</comment>
<evidence type="ECO:0000256" key="1">
    <source>
        <dbReference type="ARBA" id="ARBA00005121"/>
    </source>
</evidence>
<evidence type="ECO:0000256" key="4">
    <source>
        <dbReference type="ARBA" id="ARBA00024929"/>
    </source>
</evidence>
<dbReference type="PANTHER" id="PTHR46638">
    <property type="entry name" value="CORRINOID ADENOSYLTRANSFERASE"/>
    <property type="match status" value="1"/>
</dbReference>
<gene>
    <name evidence="10" type="ORF">DAMNIGENAA_29260</name>
</gene>
<comment type="catalytic activity">
    <reaction evidence="9">
        <text>2 cob(II)alamin + reduced [electron-transfer flavoprotein] + 2 ATP = 2 adenosylcob(III)alamin + 2 triphosphate + oxidized [electron-transfer flavoprotein] + 3 H(+)</text>
        <dbReference type="Rhea" id="RHEA:28671"/>
        <dbReference type="Rhea" id="RHEA-COMP:10685"/>
        <dbReference type="Rhea" id="RHEA-COMP:10686"/>
        <dbReference type="ChEBI" id="CHEBI:15378"/>
        <dbReference type="ChEBI" id="CHEBI:16304"/>
        <dbReference type="ChEBI" id="CHEBI:18036"/>
        <dbReference type="ChEBI" id="CHEBI:18408"/>
        <dbReference type="ChEBI" id="CHEBI:30616"/>
        <dbReference type="ChEBI" id="CHEBI:57692"/>
        <dbReference type="ChEBI" id="CHEBI:58307"/>
        <dbReference type="EC" id="2.5.1.17"/>
    </reaction>
</comment>
<dbReference type="GO" id="GO:0008817">
    <property type="term" value="F:corrinoid adenosyltransferase activity"/>
    <property type="evidence" value="ECO:0007669"/>
    <property type="project" value="UniProtKB-EC"/>
</dbReference>
<reference evidence="10" key="1">
    <citation type="submission" date="2022-12" db="EMBL/GenBank/DDBJ databases">
        <title>Reference genome sequencing for broad-spectrum identification of bacterial and archaeal isolates by mass spectrometry.</title>
        <authorList>
            <person name="Sekiguchi Y."/>
            <person name="Tourlousse D.M."/>
        </authorList>
    </citation>
    <scope>NUCLEOTIDE SEQUENCE</scope>
    <source>
        <strain evidence="10">ASRB1</strain>
    </source>
</reference>
<evidence type="ECO:0000313" key="10">
    <source>
        <dbReference type="EMBL" id="GLI35493.1"/>
    </source>
</evidence>
<evidence type="ECO:0000256" key="6">
    <source>
        <dbReference type="ARBA" id="ARBA00033334"/>
    </source>
</evidence>
<accession>A0A9W6FV98</accession>
<dbReference type="PIRSF" id="PIRSF015617">
    <property type="entry name" value="Adensltrnsf_CobA"/>
    <property type="match status" value="1"/>
</dbReference>
<evidence type="ECO:0000256" key="3">
    <source>
        <dbReference type="ARBA" id="ARBA00012454"/>
    </source>
</evidence>
<sequence length="180" mass="20364">MNANIELKKGYIHIYTGNGKGKTTAALGLALRAAGNGLKTFGIRFMQNYPYSELRSVQCLNRWITLRQCGDDAFVLQKHPPDVRDLEAAQEGLKAAREAMLSGEYSLVILDEVCVAIYFKLLKTEELLSFMSQKPEKVELVLTGRYCPQELIEKADLVTEMREIKHYYQKGIIARKGIEC</sequence>
<organism evidence="10 11">
    <name type="scientific">Desulforhabdus amnigena</name>
    <dbReference type="NCBI Taxonomy" id="40218"/>
    <lineage>
        <taxon>Bacteria</taxon>
        <taxon>Pseudomonadati</taxon>
        <taxon>Thermodesulfobacteriota</taxon>
        <taxon>Syntrophobacteria</taxon>
        <taxon>Syntrophobacterales</taxon>
        <taxon>Syntrophobacteraceae</taxon>
        <taxon>Desulforhabdus</taxon>
    </lineage>
</organism>
<comment type="function">
    <text evidence="4">Required for both de novo synthesis of the corrin ring for the assimilation of exogenous corrinoids. Participates in the adenosylation of a variety of incomplete and complete corrinoids.</text>
</comment>
<evidence type="ECO:0000256" key="7">
    <source>
        <dbReference type="ARBA" id="ARBA00033354"/>
    </source>
</evidence>
<comment type="caution">
    <text evidence="10">The sequence shown here is derived from an EMBL/GenBank/DDBJ whole genome shotgun (WGS) entry which is preliminary data.</text>
</comment>
<evidence type="ECO:0000256" key="2">
    <source>
        <dbReference type="ARBA" id="ARBA00007487"/>
    </source>
</evidence>
<dbReference type="EC" id="2.5.1.17" evidence="3"/>
<dbReference type="GO" id="GO:0009236">
    <property type="term" value="P:cobalamin biosynthetic process"/>
    <property type="evidence" value="ECO:0007669"/>
    <property type="project" value="InterPro"/>
</dbReference>
<proteinExistence type="inferred from homology"/>
<dbReference type="Gene3D" id="3.40.50.300">
    <property type="entry name" value="P-loop containing nucleotide triphosphate hydrolases"/>
    <property type="match status" value="1"/>
</dbReference>
<comment type="similarity">
    <text evidence="2">Belongs to the Cob(I)alamin adenosyltransferase family.</text>
</comment>
<dbReference type="GO" id="GO:0005524">
    <property type="term" value="F:ATP binding"/>
    <property type="evidence" value="ECO:0007669"/>
    <property type="project" value="InterPro"/>
</dbReference>
<dbReference type="PANTHER" id="PTHR46638:SF1">
    <property type="entry name" value="CORRINOID ADENOSYLTRANSFERASE"/>
    <property type="match status" value="1"/>
</dbReference>
<dbReference type="InterPro" id="IPR027417">
    <property type="entry name" value="P-loop_NTPase"/>
</dbReference>
<dbReference type="AlphaFoldDB" id="A0A9W6FV98"/>
<evidence type="ECO:0000256" key="9">
    <source>
        <dbReference type="ARBA" id="ARBA00048692"/>
    </source>
</evidence>
<evidence type="ECO:0000256" key="5">
    <source>
        <dbReference type="ARBA" id="ARBA00031529"/>
    </source>
</evidence>
<dbReference type="RefSeq" id="WP_281795367.1">
    <property type="nucleotide sequence ID" value="NZ_BSDR01000001.1"/>
</dbReference>
<dbReference type="EMBL" id="BSDR01000001">
    <property type="protein sequence ID" value="GLI35493.1"/>
    <property type="molecule type" value="Genomic_DNA"/>
</dbReference>
<evidence type="ECO:0000256" key="8">
    <source>
        <dbReference type="ARBA" id="ARBA00048555"/>
    </source>
</evidence>
<dbReference type="Pfam" id="PF02572">
    <property type="entry name" value="CobA_CobO_BtuR"/>
    <property type="match status" value="1"/>
</dbReference>
<protein>
    <recommendedName>
        <fullName evidence="3">corrinoid adenosyltransferase</fullName>
        <ecNumber evidence="3">2.5.1.17</ecNumber>
    </recommendedName>
    <alternativeName>
        <fullName evidence="5">Cob(II)alamin adenosyltransferase</fullName>
    </alternativeName>
    <alternativeName>
        <fullName evidence="7">Cob(II)yrinic acid a,c-diamide adenosyltransferase</fullName>
    </alternativeName>
    <alternativeName>
        <fullName evidence="6">Cobinamide/cobalamin adenosyltransferase</fullName>
    </alternativeName>
</protein>
<name>A0A9W6FV98_9BACT</name>
<dbReference type="SUPFAM" id="SSF52540">
    <property type="entry name" value="P-loop containing nucleoside triphosphate hydrolases"/>
    <property type="match status" value="1"/>
</dbReference>
<comment type="pathway">
    <text evidence="1">Cofactor biosynthesis; adenosylcobalamin biosynthesis; adenosylcobalamin from cob(II)yrinate a,c-diamide: step 2/7.</text>
</comment>